<organism evidence="1 2">
    <name type="scientific">Occallatibacter riparius</name>
    <dbReference type="NCBI Taxonomy" id="1002689"/>
    <lineage>
        <taxon>Bacteria</taxon>
        <taxon>Pseudomonadati</taxon>
        <taxon>Acidobacteriota</taxon>
        <taxon>Terriglobia</taxon>
        <taxon>Terriglobales</taxon>
        <taxon>Acidobacteriaceae</taxon>
        <taxon>Occallatibacter</taxon>
    </lineage>
</organism>
<dbReference type="InterPro" id="IPR050238">
    <property type="entry name" value="DNA_Rep/Repair_Clamp_Loader"/>
</dbReference>
<dbReference type="GO" id="GO:0006261">
    <property type="term" value="P:DNA-templated DNA replication"/>
    <property type="evidence" value="ECO:0007669"/>
    <property type="project" value="TreeGrafter"/>
</dbReference>
<gene>
    <name evidence="1" type="ORF">MOP44_16760</name>
</gene>
<dbReference type="KEGG" id="orp:MOP44_16760"/>
<keyword evidence="2" id="KW-1185">Reference proteome</keyword>
<proteinExistence type="predicted"/>
<dbReference type="PANTHER" id="PTHR11669">
    <property type="entry name" value="REPLICATION FACTOR C / DNA POLYMERASE III GAMMA-TAU SUBUNIT"/>
    <property type="match status" value="1"/>
</dbReference>
<dbReference type="EMBL" id="CP093313">
    <property type="protein sequence ID" value="UWZ82223.1"/>
    <property type="molecule type" value="Genomic_DNA"/>
</dbReference>
<dbReference type="Gene3D" id="3.40.50.300">
    <property type="entry name" value="P-loop containing nucleotide triphosphate hydrolases"/>
    <property type="match status" value="1"/>
</dbReference>
<dbReference type="InterPro" id="IPR027417">
    <property type="entry name" value="P-loop_NTPase"/>
</dbReference>
<dbReference type="SUPFAM" id="SSF52540">
    <property type="entry name" value="P-loop containing nucleoside triphosphate hydrolases"/>
    <property type="match status" value="1"/>
</dbReference>
<dbReference type="Pfam" id="PF13177">
    <property type="entry name" value="DNA_pol3_delta2"/>
    <property type="match status" value="1"/>
</dbReference>
<dbReference type="Proteomes" id="UP001059380">
    <property type="component" value="Chromosome"/>
</dbReference>
<evidence type="ECO:0000313" key="2">
    <source>
        <dbReference type="Proteomes" id="UP001059380"/>
    </source>
</evidence>
<dbReference type="AlphaFoldDB" id="A0A9J7BHM9"/>
<protein>
    <submittedName>
        <fullName evidence="1">DNA polymerase III subunit delta</fullName>
    </submittedName>
</protein>
<accession>A0A9J7BHM9</accession>
<dbReference type="RefSeq" id="WP_260791370.1">
    <property type="nucleotide sequence ID" value="NZ_CP093313.1"/>
</dbReference>
<sequence>MSFREFLGNTETVSRLREGVRMGRIPQAMILAGPRGAGKYTLALMLAQAVNCLQPTESDGLPDFCGRCENCTRIAAARDLEERVAEAIAAREDMRDADKRETRIMIQTHPDILVVPPDPPQLMIKLGQVRDVIHAAYFRPPVEAKRSFTIFTCSAFMKEAANSLLKVLEEPPAHTSLILLAENPQELLPTIRSRAILHRIGAIPAADIESLLNERRPDLKPSDRKLVARLAEGAVGRALKLDLAAYLASRQDALIILRTALRDPDYSALFRATETYRAGADGQEKTVNLLRALGALVEDLLLVVAGTPQFMRNIDMAAELERLAAGLTIDWIDGAARAIGQVESGMRRNLLRSLSLDAMAVNLEASR</sequence>
<name>A0A9J7BHM9_9BACT</name>
<reference evidence="1" key="1">
    <citation type="submission" date="2021-04" db="EMBL/GenBank/DDBJ databases">
        <title>Phylogenetic analysis of Acidobacteriaceae.</title>
        <authorList>
            <person name="Qiu L."/>
            <person name="Zhang Q."/>
        </authorList>
    </citation>
    <scope>NUCLEOTIDE SEQUENCE</scope>
    <source>
        <strain evidence="1">DSM 25168</strain>
    </source>
</reference>
<dbReference type="PANTHER" id="PTHR11669:SF8">
    <property type="entry name" value="DNA POLYMERASE III SUBUNIT DELTA"/>
    <property type="match status" value="1"/>
</dbReference>
<evidence type="ECO:0000313" key="1">
    <source>
        <dbReference type="EMBL" id="UWZ82223.1"/>
    </source>
</evidence>